<dbReference type="EMBL" id="CP049075">
    <property type="protein sequence ID" value="QLI05885.1"/>
    <property type="molecule type" value="Genomic_DNA"/>
</dbReference>
<keyword evidence="2" id="KW-0472">Membrane</keyword>
<dbReference type="KEGG" id="cinf:CINF_1401"/>
<keyword evidence="4" id="KW-1185">Reference proteome</keyword>
<dbReference type="Gene3D" id="6.10.250.370">
    <property type="match status" value="1"/>
</dbReference>
<evidence type="ECO:0000313" key="3">
    <source>
        <dbReference type="EMBL" id="QLI05885.1"/>
    </source>
</evidence>
<keyword evidence="2" id="KW-1133">Transmembrane helix</keyword>
<organism evidence="3 4">
    <name type="scientific">Candidatus Campylobacter infans</name>
    <dbReference type="NCBI Taxonomy" id="2561898"/>
    <lineage>
        <taxon>Bacteria</taxon>
        <taxon>Pseudomonadati</taxon>
        <taxon>Campylobacterota</taxon>
        <taxon>Epsilonproteobacteria</taxon>
        <taxon>Campylobacterales</taxon>
        <taxon>Campylobacteraceae</taxon>
        <taxon>Campylobacter</taxon>
    </lineage>
</organism>
<evidence type="ECO:0008006" key="5">
    <source>
        <dbReference type="Google" id="ProtNLM"/>
    </source>
</evidence>
<dbReference type="RefSeq" id="WP_178697354.1">
    <property type="nucleotide sequence ID" value="NZ_CP049075.1"/>
</dbReference>
<name>A0A7H9CKQ7_9BACT</name>
<gene>
    <name evidence="3" type="ORF">CINF_1401</name>
</gene>
<keyword evidence="1" id="KW-0175">Coiled coil</keyword>
<sequence length="209" mass="24039">MEEYIQRLDEYFEGKKDKDKRLIFLVAFVAVAYIIYLLVNPSAVEVRENVESELNGINKELNDLKNKPKELNSQIARLNREIQEKQSEVASVSQKNSEVSQKVKELSKLLAGSNINVYLNDIARDALDTNVTIIRIDNMLNQVNPLSFAKLYDVNVTFETESFNNIVQYTRRLEESIDAIDISDIDMKVNDKGNIYGHINISSWGVRYE</sequence>
<dbReference type="Proteomes" id="UP000509414">
    <property type="component" value="Chromosome"/>
</dbReference>
<evidence type="ECO:0000256" key="1">
    <source>
        <dbReference type="SAM" id="Coils"/>
    </source>
</evidence>
<feature type="coiled-coil region" evidence="1">
    <location>
        <begin position="47"/>
        <end position="102"/>
    </location>
</feature>
<evidence type="ECO:0000313" key="4">
    <source>
        <dbReference type="Proteomes" id="UP000509414"/>
    </source>
</evidence>
<dbReference type="AlphaFoldDB" id="A0A7H9CKQ7"/>
<feature type="transmembrane region" description="Helical" evidence="2">
    <location>
        <begin position="21"/>
        <end position="39"/>
    </location>
</feature>
<evidence type="ECO:0000256" key="2">
    <source>
        <dbReference type="SAM" id="Phobius"/>
    </source>
</evidence>
<accession>A0A7H9CKQ7</accession>
<keyword evidence="2" id="KW-0812">Transmembrane</keyword>
<reference evidence="3 4" key="1">
    <citation type="submission" date="2020-02" db="EMBL/GenBank/DDBJ databases">
        <title>Complete genome sequence of the novel Campylobacter species Candidatus Campylobacter infans.</title>
        <authorList>
            <person name="Duim B."/>
            <person name="Zomer A."/>
            <person name="van der Graaf L."/>
            <person name="Wagenaar J."/>
        </authorList>
    </citation>
    <scope>NUCLEOTIDE SEQUENCE [LARGE SCALE GENOMIC DNA]</scope>
    <source>
        <strain evidence="3 4">19S00001</strain>
    </source>
</reference>
<protein>
    <recommendedName>
        <fullName evidence="5">Pilus assembly protein PilO</fullName>
    </recommendedName>
</protein>
<proteinExistence type="predicted"/>